<feature type="non-terminal residue" evidence="2">
    <location>
        <position position="49"/>
    </location>
</feature>
<feature type="region of interest" description="Disordered" evidence="1">
    <location>
        <begin position="1"/>
        <end position="49"/>
    </location>
</feature>
<dbReference type="Proteomes" id="UP000499080">
    <property type="component" value="Unassembled WGS sequence"/>
</dbReference>
<gene>
    <name evidence="2" type="ORF">AVEN_60710_1</name>
</gene>
<dbReference type="EMBL" id="BGPR01039196">
    <property type="protein sequence ID" value="GBO15125.1"/>
    <property type="molecule type" value="Genomic_DNA"/>
</dbReference>
<sequence>MFSGYVSNTTTHLPHSSFHGGSSVESGFEPGTLRLQGRSLATWSPRPAE</sequence>
<organism evidence="2 3">
    <name type="scientific">Araneus ventricosus</name>
    <name type="common">Orbweaver spider</name>
    <name type="synonym">Epeira ventricosa</name>
    <dbReference type="NCBI Taxonomy" id="182803"/>
    <lineage>
        <taxon>Eukaryota</taxon>
        <taxon>Metazoa</taxon>
        <taxon>Ecdysozoa</taxon>
        <taxon>Arthropoda</taxon>
        <taxon>Chelicerata</taxon>
        <taxon>Arachnida</taxon>
        <taxon>Araneae</taxon>
        <taxon>Araneomorphae</taxon>
        <taxon>Entelegynae</taxon>
        <taxon>Araneoidea</taxon>
        <taxon>Araneidae</taxon>
        <taxon>Araneus</taxon>
    </lineage>
</organism>
<comment type="caution">
    <text evidence="2">The sequence shown here is derived from an EMBL/GenBank/DDBJ whole genome shotgun (WGS) entry which is preliminary data.</text>
</comment>
<dbReference type="AlphaFoldDB" id="A0A4Y2UQ48"/>
<name>A0A4Y2UQ48_ARAVE</name>
<evidence type="ECO:0000256" key="1">
    <source>
        <dbReference type="SAM" id="MobiDB-lite"/>
    </source>
</evidence>
<accession>A0A4Y2UQ48</accession>
<proteinExistence type="predicted"/>
<protein>
    <submittedName>
        <fullName evidence="2">Uncharacterized protein</fullName>
    </submittedName>
</protein>
<reference evidence="2 3" key="1">
    <citation type="journal article" date="2019" name="Sci. Rep.">
        <title>Orb-weaving spider Araneus ventricosus genome elucidates the spidroin gene catalogue.</title>
        <authorList>
            <person name="Kono N."/>
            <person name="Nakamura H."/>
            <person name="Ohtoshi R."/>
            <person name="Moran D.A.P."/>
            <person name="Shinohara A."/>
            <person name="Yoshida Y."/>
            <person name="Fujiwara M."/>
            <person name="Mori M."/>
            <person name="Tomita M."/>
            <person name="Arakawa K."/>
        </authorList>
    </citation>
    <scope>NUCLEOTIDE SEQUENCE [LARGE SCALE GENOMIC DNA]</scope>
</reference>
<evidence type="ECO:0000313" key="2">
    <source>
        <dbReference type="EMBL" id="GBO15125.1"/>
    </source>
</evidence>
<keyword evidence="3" id="KW-1185">Reference proteome</keyword>
<feature type="compositionally biased region" description="Polar residues" evidence="1">
    <location>
        <begin position="1"/>
        <end position="25"/>
    </location>
</feature>
<evidence type="ECO:0000313" key="3">
    <source>
        <dbReference type="Proteomes" id="UP000499080"/>
    </source>
</evidence>